<dbReference type="PANTHER" id="PTHR23346:SF7">
    <property type="entry name" value="STALLED RIBOSOME SENSOR GCN1"/>
    <property type="match status" value="1"/>
</dbReference>
<organism evidence="3 4">
    <name type="scientific">Periplaneta americana</name>
    <name type="common">American cockroach</name>
    <name type="synonym">Blatta americana</name>
    <dbReference type="NCBI Taxonomy" id="6978"/>
    <lineage>
        <taxon>Eukaryota</taxon>
        <taxon>Metazoa</taxon>
        <taxon>Ecdysozoa</taxon>
        <taxon>Arthropoda</taxon>
        <taxon>Hexapoda</taxon>
        <taxon>Insecta</taxon>
        <taxon>Pterygota</taxon>
        <taxon>Neoptera</taxon>
        <taxon>Polyneoptera</taxon>
        <taxon>Dictyoptera</taxon>
        <taxon>Blattodea</taxon>
        <taxon>Blattoidea</taxon>
        <taxon>Blattidae</taxon>
        <taxon>Blattinae</taxon>
        <taxon>Periplaneta</taxon>
    </lineage>
</organism>
<proteinExistence type="predicted"/>
<dbReference type="SUPFAM" id="SSF48371">
    <property type="entry name" value="ARM repeat"/>
    <property type="match status" value="1"/>
</dbReference>
<accession>A0ABQ8RZB8</accession>
<evidence type="ECO:0000313" key="4">
    <source>
        <dbReference type="Proteomes" id="UP001148838"/>
    </source>
</evidence>
<keyword evidence="1" id="KW-0677">Repeat</keyword>
<dbReference type="Proteomes" id="UP001148838">
    <property type="component" value="Unassembled WGS sequence"/>
</dbReference>
<sequence>MLQQSSETLLKLRNATCMIHKRTTKCVEGAGNLSYNVVTGSSVQRLATIAADHFIKVLESEVHEKTLIQALEMLSLWCAKFSNEVPKKIMEWLKKGPGLKTSTAAVRTAYIECMSACFHGNTLAQGIELIPQLLKTIEKAVAQPAQIPLVTEALCAACLLLKMASADIGADKKLDTLWNVVLDMDKQLFVSEKFLTLASDDALYHVMQLCERLLMDHAHRLNGKANPLHKAIIFCLTSPSSSLRLCCRPIVKKLISVLGGTQLARSLLKEFTRFLEAARIPAGDSLKENRDCPDTGTVGGGGGGEEEEVVVVGVGGGSVNEITAKVAVNSVITFCSGSNLAPEDAQLLALDSLICSHHPMIVAASPNLWLKLLKFLKQDPSEFIKLYEESIKRILIDEYIASQCLENCLQTIVCLNPDIMLPSLVTFVSKHLSNTSILLVTKDEYFTFLTPEGELYDKSVISGKDTENELNAKNMKRESKVYSYKEQLEELQLRRELEEKKRKQGKLKEPQLTPKQKEALRLQLEKESMIRAKLTELNERLQNVVSMMRAAANGSGEKLSLYFRDLLPCILKDLQSPLAAPYLCPLYIELRKCVFFNKEYKYLGDLIGHVTLRLQAPCCDLDGQWEDEELSIAVNRTITTLHKATVRPRRIAMNPDTSGSHLTAPAFCYVFPLLRSALLSTLAKTDDALVTCCLQIISEHAQMRGGGEDDQGNDLYHPNLLPRKQMFELLIEMISRTGGRIQQQAGSALLDVATSGSGTIGCARASADEVDSLLAALQNPSAVVRDAALRGLIAMVGAFPTLKEDYEQALRLIRRIWVARFDVSEENSCGRHHQWRGTLERRDLLSMPGTTGATISCVSSFIDGTGCGSDSVVCVGGFNILVADHGIELFRVDSSRTCIPGSWSECLDPGQTSHSAECTPNIMAVDIGHIRQHICLTWSQATKGNIGGGRFGLVLWIEFGVAQWPELLLLRLGPDDHGFD</sequence>
<dbReference type="PANTHER" id="PTHR23346">
    <property type="entry name" value="TRANSLATIONAL ACTIVATOR GCN1-RELATED"/>
    <property type="match status" value="1"/>
</dbReference>
<reference evidence="3 4" key="1">
    <citation type="journal article" date="2022" name="Allergy">
        <title>Genome assembly and annotation of Periplaneta americana reveal a comprehensive cockroach allergen profile.</title>
        <authorList>
            <person name="Wang L."/>
            <person name="Xiong Q."/>
            <person name="Saelim N."/>
            <person name="Wang L."/>
            <person name="Nong W."/>
            <person name="Wan A.T."/>
            <person name="Shi M."/>
            <person name="Liu X."/>
            <person name="Cao Q."/>
            <person name="Hui J.H.L."/>
            <person name="Sookrung N."/>
            <person name="Leung T.F."/>
            <person name="Tungtrongchitr A."/>
            <person name="Tsui S.K.W."/>
        </authorList>
    </citation>
    <scope>NUCLEOTIDE SEQUENCE [LARGE SCALE GENOMIC DNA]</scope>
    <source>
        <strain evidence="3">PWHHKU_190912</strain>
    </source>
</reference>
<keyword evidence="4" id="KW-1185">Reference proteome</keyword>
<comment type="caution">
    <text evidence="3">The sequence shown here is derived from an EMBL/GenBank/DDBJ whole genome shotgun (WGS) entry which is preliminary data.</text>
</comment>
<protein>
    <submittedName>
        <fullName evidence="3">Uncharacterized protein</fullName>
    </submittedName>
</protein>
<keyword evidence="2" id="KW-0175">Coiled coil</keyword>
<evidence type="ECO:0000256" key="1">
    <source>
        <dbReference type="ARBA" id="ARBA00022737"/>
    </source>
</evidence>
<evidence type="ECO:0000313" key="3">
    <source>
        <dbReference type="EMBL" id="KAJ4427091.1"/>
    </source>
</evidence>
<evidence type="ECO:0000256" key="2">
    <source>
        <dbReference type="SAM" id="Coils"/>
    </source>
</evidence>
<feature type="coiled-coil region" evidence="2">
    <location>
        <begin position="481"/>
        <end position="508"/>
    </location>
</feature>
<dbReference type="EMBL" id="JAJSOF020000038">
    <property type="protein sequence ID" value="KAJ4427091.1"/>
    <property type="molecule type" value="Genomic_DNA"/>
</dbReference>
<gene>
    <name evidence="3" type="ORF">ANN_24706</name>
</gene>
<name>A0ABQ8RZB8_PERAM</name>
<dbReference type="InterPro" id="IPR016024">
    <property type="entry name" value="ARM-type_fold"/>
</dbReference>